<feature type="domain" description="PAC" evidence="9">
    <location>
        <begin position="653"/>
        <end position="705"/>
    </location>
</feature>
<dbReference type="PANTHER" id="PTHR43047:SF72">
    <property type="entry name" value="OSMOSENSING HISTIDINE PROTEIN KINASE SLN1"/>
    <property type="match status" value="1"/>
</dbReference>
<feature type="domain" description="PAC" evidence="9">
    <location>
        <begin position="530"/>
        <end position="580"/>
    </location>
</feature>
<dbReference type="InterPro" id="IPR000700">
    <property type="entry name" value="PAS-assoc_C"/>
</dbReference>
<dbReference type="InterPro" id="IPR003018">
    <property type="entry name" value="GAF"/>
</dbReference>
<organism evidence="10 11">
    <name type="scientific">Salinibacter ruber</name>
    <dbReference type="NCBI Taxonomy" id="146919"/>
    <lineage>
        <taxon>Bacteria</taxon>
        <taxon>Pseudomonadati</taxon>
        <taxon>Rhodothermota</taxon>
        <taxon>Rhodothermia</taxon>
        <taxon>Rhodothermales</taxon>
        <taxon>Salinibacteraceae</taxon>
        <taxon>Salinibacter</taxon>
    </lineage>
</organism>
<dbReference type="NCBIfam" id="TIGR00229">
    <property type="entry name" value="sensory_box"/>
    <property type="match status" value="4"/>
</dbReference>
<evidence type="ECO:0000313" key="10">
    <source>
        <dbReference type="EMBL" id="MCS3678305.1"/>
    </source>
</evidence>
<reference evidence="10" key="1">
    <citation type="submission" date="2022-08" db="EMBL/GenBank/DDBJ databases">
        <title>Genomic Encyclopedia of Type Strains, Phase V (KMG-V): Genome sequencing to study the core and pangenomes of soil and plant-associated prokaryotes.</title>
        <authorList>
            <person name="Whitman W."/>
        </authorList>
    </citation>
    <scope>NUCLEOTIDE SEQUENCE</scope>
    <source>
        <strain evidence="10">0</strain>
    </source>
</reference>
<dbReference type="InterPro" id="IPR001610">
    <property type="entry name" value="PAC"/>
</dbReference>
<feature type="domain" description="Histidine kinase" evidence="7">
    <location>
        <begin position="882"/>
        <end position="1100"/>
    </location>
</feature>
<evidence type="ECO:0000259" key="9">
    <source>
        <dbReference type="PROSITE" id="PS50113"/>
    </source>
</evidence>
<dbReference type="PANTHER" id="PTHR43047">
    <property type="entry name" value="TWO-COMPONENT HISTIDINE PROTEIN KINASE"/>
    <property type="match status" value="1"/>
</dbReference>
<dbReference type="FunFam" id="3.30.450.20:FF:000155">
    <property type="entry name" value="Sensor histidine kinase TodS"/>
    <property type="match status" value="1"/>
</dbReference>
<dbReference type="Gene3D" id="3.30.450.20">
    <property type="entry name" value="PAS domain"/>
    <property type="match status" value="4"/>
</dbReference>
<dbReference type="InterPro" id="IPR003661">
    <property type="entry name" value="HisK_dim/P_dom"/>
</dbReference>
<comment type="caution">
    <text evidence="10">The sequence shown here is derived from an EMBL/GenBank/DDBJ whole genome shotgun (WGS) entry which is preliminary data.</text>
</comment>
<dbReference type="SMART" id="SM00091">
    <property type="entry name" value="PAS"/>
    <property type="match status" value="4"/>
</dbReference>
<evidence type="ECO:0000256" key="3">
    <source>
        <dbReference type="ARBA" id="ARBA00022553"/>
    </source>
</evidence>
<dbReference type="Proteomes" id="UP001155027">
    <property type="component" value="Unassembled WGS sequence"/>
</dbReference>
<dbReference type="InterPro" id="IPR036097">
    <property type="entry name" value="HisK_dim/P_sf"/>
</dbReference>
<dbReference type="SUPFAM" id="SSF47384">
    <property type="entry name" value="Homodimeric domain of signal transducing histidine kinase"/>
    <property type="match status" value="1"/>
</dbReference>
<dbReference type="Gene3D" id="1.10.287.130">
    <property type="match status" value="1"/>
</dbReference>
<dbReference type="Pfam" id="PF13426">
    <property type="entry name" value="PAS_9"/>
    <property type="match status" value="2"/>
</dbReference>
<feature type="domain" description="PAC" evidence="9">
    <location>
        <begin position="401"/>
        <end position="453"/>
    </location>
</feature>
<dbReference type="GO" id="GO:0009927">
    <property type="term" value="F:histidine phosphotransfer kinase activity"/>
    <property type="evidence" value="ECO:0007669"/>
    <property type="project" value="TreeGrafter"/>
</dbReference>
<dbReference type="PROSITE" id="PS50109">
    <property type="entry name" value="HIS_KIN"/>
    <property type="match status" value="1"/>
</dbReference>
<evidence type="ECO:0000259" key="8">
    <source>
        <dbReference type="PROSITE" id="PS50112"/>
    </source>
</evidence>
<dbReference type="PROSITE" id="PS50113">
    <property type="entry name" value="PAC"/>
    <property type="match status" value="4"/>
</dbReference>
<dbReference type="SUPFAM" id="SSF55781">
    <property type="entry name" value="GAF domain-like"/>
    <property type="match status" value="2"/>
</dbReference>
<dbReference type="Gene3D" id="3.30.565.10">
    <property type="entry name" value="Histidine kinase-like ATPase, C-terminal domain"/>
    <property type="match status" value="1"/>
</dbReference>
<dbReference type="InterPro" id="IPR003594">
    <property type="entry name" value="HATPase_dom"/>
</dbReference>
<dbReference type="AlphaFoldDB" id="A0A9X2PWS8"/>
<evidence type="ECO:0000256" key="6">
    <source>
        <dbReference type="SAM" id="MobiDB-lite"/>
    </source>
</evidence>
<dbReference type="InterPro" id="IPR035965">
    <property type="entry name" value="PAS-like_dom_sf"/>
</dbReference>
<dbReference type="InterPro" id="IPR004358">
    <property type="entry name" value="Sig_transdc_His_kin-like_C"/>
</dbReference>
<dbReference type="CDD" id="cd00130">
    <property type="entry name" value="PAS"/>
    <property type="match status" value="4"/>
</dbReference>
<dbReference type="EMBL" id="JANUAU010000007">
    <property type="protein sequence ID" value="MCS3678305.1"/>
    <property type="molecule type" value="Genomic_DNA"/>
</dbReference>
<accession>A0A9X2PWS8</accession>
<feature type="domain" description="PAS" evidence="8">
    <location>
        <begin position="581"/>
        <end position="624"/>
    </location>
</feature>
<dbReference type="InterPro" id="IPR000014">
    <property type="entry name" value="PAS"/>
</dbReference>
<evidence type="ECO:0000256" key="2">
    <source>
        <dbReference type="ARBA" id="ARBA00012438"/>
    </source>
</evidence>
<dbReference type="RefSeq" id="WP_259080545.1">
    <property type="nucleotide sequence ID" value="NZ_JANUAU010000007.1"/>
</dbReference>
<dbReference type="SUPFAM" id="SSF55874">
    <property type="entry name" value="ATPase domain of HSP90 chaperone/DNA topoisomerase II/histidine kinase"/>
    <property type="match status" value="1"/>
</dbReference>
<dbReference type="FunFam" id="3.30.565.10:FF:000006">
    <property type="entry name" value="Sensor histidine kinase WalK"/>
    <property type="match status" value="1"/>
</dbReference>
<dbReference type="SMART" id="SM00086">
    <property type="entry name" value="PAC"/>
    <property type="match status" value="4"/>
</dbReference>
<evidence type="ECO:0000256" key="1">
    <source>
        <dbReference type="ARBA" id="ARBA00000085"/>
    </source>
</evidence>
<keyword evidence="3" id="KW-0597">Phosphoprotein</keyword>
<protein>
    <recommendedName>
        <fullName evidence="2">histidine kinase</fullName>
        <ecNumber evidence="2">2.7.13.3</ecNumber>
    </recommendedName>
</protein>
<evidence type="ECO:0000259" key="7">
    <source>
        <dbReference type="PROSITE" id="PS50109"/>
    </source>
</evidence>
<feature type="compositionally biased region" description="Low complexity" evidence="6">
    <location>
        <begin position="1"/>
        <end position="20"/>
    </location>
</feature>
<comment type="catalytic activity">
    <reaction evidence="1">
        <text>ATP + protein L-histidine = ADP + protein N-phospho-L-histidine.</text>
        <dbReference type="EC" id="2.7.13.3"/>
    </reaction>
</comment>
<dbReference type="PRINTS" id="PR00344">
    <property type="entry name" value="BCTRLSENSOR"/>
</dbReference>
<dbReference type="SMART" id="SM00065">
    <property type="entry name" value="GAF"/>
    <property type="match status" value="2"/>
</dbReference>
<dbReference type="Pfam" id="PF08448">
    <property type="entry name" value="PAS_4"/>
    <property type="match status" value="2"/>
</dbReference>
<dbReference type="PROSITE" id="PS50112">
    <property type="entry name" value="PAS"/>
    <property type="match status" value="2"/>
</dbReference>
<dbReference type="Pfam" id="PF13185">
    <property type="entry name" value="GAF_2"/>
    <property type="match status" value="1"/>
</dbReference>
<dbReference type="Gene3D" id="3.30.450.40">
    <property type="match status" value="2"/>
</dbReference>
<dbReference type="SMART" id="SM00388">
    <property type="entry name" value="HisKA"/>
    <property type="match status" value="1"/>
</dbReference>
<feature type="domain" description="PAC" evidence="9">
    <location>
        <begin position="259"/>
        <end position="317"/>
    </location>
</feature>
<evidence type="ECO:0000256" key="5">
    <source>
        <dbReference type="ARBA" id="ARBA00022777"/>
    </source>
</evidence>
<dbReference type="GO" id="GO:0000155">
    <property type="term" value="F:phosphorelay sensor kinase activity"/>
    <property type="evidence" value="ECO:0007669"/>
    <property type="project" value="InterPro"/>
</dbReference>
<evidence type="ECO:0000256" key="4">
    <source>
        <dbReference type="ARBA" id="ARBA00022679"/>
    </source>
</evidence>
<evidence type="ECO:0000313" key="11">
    <source>
        <dbReference type="Proteomes" id="UP001155027"/>
    </source>
</evidence>
<feature type="domain" description="PAS" evidence="8">
    <location>
        <begin position="190"/>
        <end position="264"/>
    </location>
</feature>
<dbReference type="Pfam" id="PF01590">
    <property type="entry name" value="GAF"/>
    <property type="match status" value="1"/>
</dbReference>
<sequence>MESDEPSSAPFSRSSFSEPAGWGPGTNAPAAVYADSGAGVDPERSFGRVLDLATRLFEAPMGIGTLHANGQPRVVAADGLRDAGLQDEGDGIKARLCTRALRSPGATVVTNATDDDRLADHPWVAGDPGIHFYAGTPLVGPQGHRIGSLCVLDTEAQSPPPADVDRLEGLAEMIVNELELHRQADAWDRARQQYEAIFNHTYQFTGLLTPDGILVEANDTALEFGGLEREEVVGTPLWDTHWWQTGPETQQKLRAAIEQAAEGEFVRYEAAVQGADETRTIDFSIRPVTDGDGSVTMLIPEGRDITDRKRQERQLRKEKQKTEKALQARDALLGSITENISEGIYRSTPDDGLVYANEALADMLGHRSVDALLEADPVEFYADPDQRADVLRRSNRHGGIDGVEVEFRRTDGTTFTGLLSATTVRGPDGAVQYYDGAVTEINEQKRQEQQLRRSRERWRRLVEKLQDGLHIAVDGDIRYINPAGAAIVGAEAPEDVIGRSIQDFVVSERTQQDAVEDRLRMVYQEQASTPPRELEIVGVDGARRVIETYTVPIDFDGERAGQTVFRDITEQKEMEQALREREKQFRSITENVSDGIYRSTPNEGLAYVNHAFVEMFGYESVEALLQIDPVQLYATPEARQESRRITKEKGHIDAVEVVFERKDGSTFTGLASATAVRDEDGEVLYYDGAITDITEQKEQARTLRDRQQKLESLYTATRHLLRAETPDAVATRIQDVLQDVFDYPLAGVDFAEDGRLVPVEGAIASPGQMPTIQSLSAGGDSIGARAYRSGETVVVQNVEALDNDVAYGGLRSVACAPMGTHGVVLMGQTSHDAFDAFNLRLVEVLVTYAAVVLDRLGREQKLREAKETAEQVNEMKSAFLANMSHEIRTPLTSIIGFAEAIGDEVSGGDPTVSRFAGLIEKGGRRLLETLDAVLNLSKLEAEEMELALAPLNVAEQAADTGALFEQQAEKAGVDLRVDVPSGPLWARADEGALRIVLRNLVSNAVKYTGDGGRVWIRARRAEDQAVLEVEDTGQGMDPAAVSTLFEAFKQASEGKGREYEGTGLGLAVTKQAVDQMEGTIDVDTEKGVGSRFVVRLPRPAPDETDA</sequence>
<keyword evidence="4" id="KW-0808">Transferase</keyword>
<dbReference type="CDD" id="cd00082">
    <property type="entry name" value="HisKA"/>
    <property type="match status" value="1"/>
</dbReference>
<dbReference type="InterPro" id="IPR029016">
    <property type="entry name" value="GAF-like_dom_sf"/>
</dbReference>
<gene>
    <name evidence="10" type="ORF">GGP71_002236</name>
</gene>
<dbReference type="SUPFAM" id="SSF55785">
    <property type="entry name" value="PYP-like sensor domain (PAS domain)"/>
    <property type="match status" value="4"/>
</dbReference>
<dbReference type="GO" id="GO:0005886">
    <property type="term" value="C:plasma membrane"/>
    <property type="evidence" value="ECO:0007669"/>
    <property type="project" value="TreeGrafter"/>
</dbReference>
<proteinExistence type="predicted"/>
<dbReference type="EC" id="2.7.13.3" evidence="2"/>
<dbReference type="InterPro" id="IPR005467">
    <property type="entry name" value="His_kinase_dom"/>
</dbReference>
<dbReference type="InterPro" id="IPR036890">
    <property type="entry name" value="HATPase_C_sf"/>
</dbReference>
<dbReference type="SMART" id="SM00387">
    <property type="entry name" value="HATPase_c"/>
    <property type="match status" value="1"/>
</dbReference>
<name>A0A9X2PWS8_9BACT</name>
<keyword evidence="5" id="KW-0418">Kinase</keyword>
<dbReference type="Pfam" id="PF00512">
    <property type="entry name" value="HisKA"/>
    <property type="match status" value="1"/>
</dbReference>
<feature type="region of interest" description="Disordered" evidence="6">
    <location>
        <begin position="1"/>
        <end position="28"/>
    </location>
</feature>
<dbReference type="InterPro" id="IPR013656">
    <property type="entry name" value="PAS_4"/>
</dbReference>
<dbReference type="Pfam" id="PF02518">
    <property type="entry name" value="HATPase_c"/>
    <property type="match status" value="1"/>
</dbReference>